<evidence type="ECO:0000313" key="12">
    <source>
        <dbReference type="Proteomes" id="UP001168540"/>
    </source>
</evidence>
<dbReference type="EC" id="1.5.1.3" evidence="3 8"/>
<evidence type="ECO:0000256" key="9">
    <source>
        <dbReference type="RuleBase" id="RU004474"/>
    </source>
</evidence>
<dbReference type="InterPro" id="IPR012259">
    <property type="entry name" value="DHFR"/>
</dbReference>
<evidence type="ECO:0000256" key="2">
    <source>
        <dbReference type="ARBA" id="ARBA00009539"/>
    </source>
</evidence>
<dbReference type="Pfam" id="PF00186">
    <property type="entry name" value="DHFR_1"/>
    <property type="match status" value="1"/>
</dbReference>
<comment type="similarity">
    <text evidence="2 8 9">Belongs to the dihydrofolate reductase family.</text>
</comment>
<dbReference type="InterPro" id="IPR024072">
    <property type="entry name" value="DHFR-like_dom_sf"/>
</dbReference>
<reference evidence="11" key="1">
    <citation type="submission" date="2023-06" db="EMBL/GenBank/DDBJ databases">
        <authorList>
            <person name="Zhang S."/>
        </authorList>
    </citation>
    <scope>NUCLEOTIDE SEQUENCE</scope>
    <source>
        <strain evidence="11">SG2303</strain>
    </source>
</reference>
<dbReference type="CDD" id="cd00209">
    <property type="entry name" value="DHFR"/>
    <property type="match status" value="1"/>
</dbReference>
<organism evidence="11 12">
    <name type="scientific">Crenobacter oryzisoli</name>
    <dbReference type="NCBI Taxonomy" id="3056844"/>
    <lineage>
        <taxon>Bacteria</taxon>
        <taxon>Pseudomonadati</taxon>
        <taxon>Pseudomonadota</taxon>
        <taxon>Betaproteobacteria</taxon>
        <taxon>Neisseriales</taxon>
        <taxon>Neisseriaceae</taxon>
        <taxon>Crenobacter</taxon>
    </lineage>
</organism>
<dbReference type="PROSITE" id="PS00075">
    <property type="entry name" value="DHFR_1"/>
    <property type="match status" value="1"/>
</dbReference>
<dbReference type="GO" id="GO:0004146">
    <property type="term" value="F:dihydrofolate reductase activity"/>
    <property type="evidence" value="ECO:0007669"/>
    <property type="project" value="UniProtKB-EC"/>
</dbReference>
<evidence type="ECO:0000256" key="7">
    <source>
        <dbReference type="ARBA" id="ARBA00025067"/>
    </source>
</evidence>
<evidence type="ECO:0000313" key="11">
    <source>
        <dbReference type="EMBL" id="MDN0074594.1"/>
    </source>
</evidence>
<evidence type="ECO:0000256" key="8">
    <source>
        <dbReference type="PIRNR" id="PIRNR000194"/>
    </source>
</evidence>
<dbReference type="PROSITE" id="PS51330">
    <property type="entry name" value="DHFR_2"/>
    <property type="match status" value="1"/>
</dbReference>
<name>A0ABT7XLD7_9NEIS</name>
<protein>
    <recommendedName>
        <fullName evidence="3 8">Dihydrofolate reductase</fullName>
        <ecNumber evidence="3 8">1.5.1.3</ecNumber>
    </recommendedName>
</protein>
<evidence type="ECO:0000256" key="4">
    <source>
        <dbReference type="ARBA" id="ARBA00022563"/>
    </source>
</evidence>
<dbReference type="PANTHER" id="PTHR48069:SF3">
    <property type="entry name" value="DIHYDROFOLATE REDUCTASE"/>
    <property type="match status" value="1"/>
</dbReference>
<comment type="catalytic activity">
    <reaction evidence="8">
        <text>(6S)-5,6,7,8-tetrahydrofolate + NADP(+) = 7,8-dihydrofolate + NADPH + H(+)</text>
        <dbReference type="Rhea" id="RHEA:15009"/>
        <dbReference type="ChEBI" id="CHEBI:15378"/>
        <dbReference type="ChEBI" id="CHEBI:57451"/>
        <dbReference type="ChEBI" id="CHEBI:57453"/>
        <dbReference type="ChEBI" id="CHEBI:57783"/>
        <dbReference type="ChEBI" id="CHEBI:58349"/>
        <dbReference type="EC" id="1.5.1.3"/>
    </reaction>
</comment>
<dbReference type="SUPFAM" id="SSF53597">
    <property type="entry name" value="Dihydrofolate reductase-like"/>
    <property type="match status" value="1"/>
</dbReference>
<gene>
    <name evidence="11" type="ORF">QU481_06755</name>
</gene>
<keyword evidence="5 8" id="KW-0521">NADP</keyword>
<evidence type="ECO:0000256" key="1">
    <source>
        <dbReference type="ARBA" id="ARBA00004903"/>
    </source>
</evidence>
<evidence type="ECO:0000256" key="5">
    <source>
        <dbReference type="ARBA" id="ARBA00022857"/>
    </source>
</evidence>
<dbReference type="PRINTS" id="PR00070">
    <property type="entry name" value="DHFR"/>
</dbReference>
<keyword evidence="12" id="KW-1185">Reference proteome</keyword>
<dbReference type="Gene3D" id="3.40.430.10">
    <property type="entry name" value="Dihydrofolate Reductase, subunit A"/>
    <property type="match status" value="1"/>
</dbReference>
<comment type="function">
    <text evidence="7 8">Key enzyme in folate metabolism. Catalyzes an essential reaction for de novo glycine and purine synthesis, and for DNA precursor synthesis.</text>
</comment>
<comment type="pathway">
    <text evidence="1 8">Cofactor biosynthesis; tetrahydrofolate biosynthesis; 5,6,7,8-tetrahydrofolate from 7,8-dihydrofolate: step 1/1.</text>
</comment>
<dbReference type="InterPro" id="IPR001796">
    <property type="entry name" value="DHFR_dom"/>
</dbReference>
<keyword evidence="6 8" id="KW-0560">Oxidoreductase</keyword>
<evidence type="ECO:0000256" key="6">
    <source>
        <dbReference type="ARBA" id="ARBA00023002"/>
    </source>
</evidence>
<accession>A0ABT7XLD7</accession>
<dbReference type="InterPro" id="IPR017925">
    <property type="entry name" value="DHFR_CS"/>
</dbReference>
<dbReference type="PANTHER" id="PTHR48069">
    <property type="entry name" value="DIHYDROFOLATE REDUCTASE"/>
    <property type="match status" value="1"/>
</dbReference>
<sequence length="162" mass="17706">MTKAMITLVVAMAENRAIGINNTLPWHLPEDLKHFKAVTLGKPVVMGRKTWDSIGRPLPGRRNIVVTRNADWAADGAEPAHSLGAALALAGDAEEICVIGGAELYGQAIESADRLLVTEVGLTVAGDAFFPVIDRSRWQETGRESHQREDGLVYAFVEYRRL</sequence>
<dbReference type="PIRSF" id="PIRSF000194">
    <property type="entry name" value="DHFR"/>
    <property type="match status" value="1"/>
</dbReference>
<dbReference type="Proteomes" id="UP001168540">
    <property type="component" value="Unassembled WGS sequence"/>
</dbReference>
<evidence type="ECO:0000256" key="3">
    <source>
        <dbReference type="ARBA" id="ARBA00012856"/>
    </source>
</evidence>
<dbReference type="RefSeq" id="WP_289829167.1">
    <property type="nucleotide sequence ID" value="NZ_JAUEDK010000008.1"/>
</dbReference>
<feature type="domain" description="DHFR" evidence="10">
    <location>
        <begin position="5"/>
        <end position="161"/>
    </location>
</feature>
<proteinExistence type="inferred from homology"/>
<comment type="caution">
    <text evidence="11">The sequence shown here is derived from an EMBL/GenBank/DDBJ whole genome shotgun (WGS) entry which is preliminary data.</text>
</comment>
<evidence type="ECO:0000259" key="10">
    <source>
        <dbReference type="PROSITE" id="PS51330"/>
    </source>
</evidence>
<dbReference type="EMBL" id="JAUEDK010000008">
    <property type="protein sequence ID" value="MDN0074594.1"/>
    <property type="molecule type" value="Genomic_DNA"/>
</dbReference>
<keyword evidence="4 8" id="KW-0554">One-carbon metabolism</keyword>